<reference evidence="5 6" key="1">
    <citation type="journal article" date="2019" name="Emerg. Microbes Infect.">
        <title>Comprehensive subspecies identification of 175 nontuberculous mycobacteria species based on 7547 genomic profiles.</title>
        <authorList>
            <person name="Matsumoto Y."/>
            <person name="Kinjo T."/>
            <person name="Motooka D."/>
            <person name="Nabeya D."/>
            <person name="Jung N."/>
            <person name="Uechi K."/>
            <person name="Horii T."/>
            <person name="Iida T."/>
            <person name="Fujita J."/>
            <person name="Nakamura S."/>
        </authorList>
    </citation>
    <scope>NUCLEOTIDE SEQUENCE [LARGE SCALE GENOMIC DNA]</scope>
    <source>
        <strain evidence="5 6">JCM 30395</strain>
    </source>
</reference>
<dbReference type="EMBL" id="AP022595">
    <property type="protein sequence ID" value="BBY61617.1"/>
    <property type="molecule type" value="Genomic_DNA"/>
</dbReference>
<evidence type="ECO:0000313" key="5">
    <source>
        <dbReference type="EMBL" id="BBY61617.1"/>
    </source>
</evidence>
<keyword evidence="1" id="KW-0805">Transcription regulation</keyword>
<dbReference type="KEGG" id="msar:MSAR_47530"/>
<dbReference type="InterPro" id="IPR011990">
    <property type="entry name" value="TPR-like_helical_dom_sf"/>
</dbReference>
<dbReference type="InterPro" id="IPR005158">
    <property type="entry name" value="BTAD"/>
</dbReference>
<dbReference type="Gene3D" id="1.25.40.10">
    <property type="entry name" value="Tetratricopeptide repeat domain"/>
    <property type="match status" value="1"/>
</dbReference>
<dbReference type="GO" id="GO:0003677">
    <property type="term" value="F:DNA binding"/>
    <property type="evidence" value="ECO:0007669"/>
    <property type="project" value="TreeGrafter"/>
</dbReference>
<dbReference type="PANTHER" id="PTHR35807">
    <property type="entry name" value="TRANSCRIPTIONAL REGULATOR REDD-RELATED"/>
    <property type="match status" value="1"/>
</dbReference>
<evidence type="ECO:0000259" key="4">
    <source>
        <dbReference type="SMART" id="SM01043"/>
    </source>
</evidence>
<dbReference type="InterPro" id="IPR041664">
    <property type="entry name" value="AAA_16"/>
</dbReference>
<name>A0A7I7SX81_9MYCO</name>
<accession>A0A7I7SX81</accession>
<dbReference type="GO" id="GO:0006355">
    <property type="term" value="P:regulation of DNA-templated transcription"/>
    <property type="evidence" value="ECO:0007669"/>
    <property type="project" value="TreeGrafter"/>
</dbReference>
<proteinExistence type="predicted"/>
<keyword evidence="6" id="KW-1185">Reference proteome</keyword>
<keyword evidence="2" id="KW-0804">Transcription</keyword>
<dbReference type="Pfam" id="PF13191">
    <property type="entry name" value="AAA_16"/>
    <property type="match status" value="1"/>
</dbReference>
<evidence type="ECO:0000313" key="6">
    <source>
        <dbReference type="Proteomes" id="UP000466445"/>
    </source>
</evidence>
<protein>
    <recommendedName>
        <fullName evidence="4">Bacterial transcriptional activator domain-containing protein</fullName>
    </recommendedName>
</protein>
<evidence type="ECO:0000256" key="1">
    <source>
        <dbReference type="ARBA" id="ARBA00023015"/>
    </source>
</evidence>
<organism evidence="5 6">
    <name type="scientific">Mycolicibacterium sarraceniae</name>
    <dbReference type="NCBI Taxonomy" id="1534348"/>
    <lineage>
        <taxon>Bacteria</taxon>
        <taxon>Bacillati</taxon>
        <taxon>Actinomycetota</taxon>
        <taxon>Actinomycetes</taxon>
        <taxon>Mycobacteriales</taxon>
        <taxon>Mycobacteriaceae</taxon>
        <taxon>Mycolicibacterium</taxon>
    </lineage>
</organism>
<sequence>MALNSWAGELHAEVTDAARVIAEIARLSELRIAAIELLASAELAVGHASSVIGRLEQVVREHPTREGATAILATALHRAGRQADALEALRSNRIHLSVELGLEPGPTSRKLERDTLSDAAHLDADELQSAASPQAPIEPPALAESTSTRGRSAELTAIADAAQAARSGGCEVVWVGGEAGAGKTSLPIAAAAGLRTAGWTVAAGRCPEVDGAPPAWAWTEVLRHFSDSFAATDPRRLRALAPLRHTDESITDDGQSPFWTARAIADLIDRSATNQPAGRGDPG</sequence>
<dbReference type="CDD" id="cd15831">
    <property type="entry name" value="BTAD"/>
    <property type="match status" value="1"/>
</dbReference>
<gene>
    <name evidence="5" type="ORF">MSAR_47530</name>
</gene>
<dbReference type="AlphaFoldDB" id="A0A7I7SX81"/>
<dbReference type="SMART" id="SM01043">
    <property type="entry name" value="BTAD"/>
    <property type="match status" value="1"/>
</dbReference>
<dbReference type="SUPFAM" id="SSF48452">
    <property type="entry name" value="TPR-like"/>
    <property type="match status" value="1"/>
</dbReference>
<feature type="region of interest" description="Disordered" evidence="3">
    <location>
        <begin position="128"/>
        <end position="150"/>
    </location>
</feature>
<evidence type="ECO:0000256" key="2">
    <source>
        <dbReference type="ARBA" id="ARBA00023163"/>
    </source>
</evidence>
<dbReference type="Proteomes" id="UP000466445">
    <property type="component" value="Chromosome"/>
</dbReference>
<dbReference type="PANTHER" id="PTHR35807:SF1">
    <property type="entry name" value="TRANSCRIPTIONAL REGULATOR REDD"/>
    <property type="match status" value="1"/>
</dbReference>
<feature type="domain" description="Bacterial transcriptional activator" evidence="4">
    <location>
        <begin position="2"/>
        <end position="116"/>
    </location>
</feature>
<evidence type="ECO:0000256" key="3">
    <source>
        <dbReference type="SAM" id="MobiDB-lite"/>
    </source>
</evidence>
<dbReference type="Pfam" id="PF03704">
    <property type="entry name" value="BTAD"/>
    <property type="match status" value="1"/>
</dbReference>
<dbReference type="InterPro" id="IPR051677">
    <property type="entry name" value="AfsR-DnrI-RedD_regulator"/>
</dbReference>